<dbReference type="WBParaSite" id="JU765_v2.g4191.t1">
    <property type="protein sequence ID" value="JU765_v2.g4191.t1"/>
    <property type="gene ID" value="JU765_v2.g4191"/>
</dbReference>
<sequence>MSLENSQESVPAIIRVRRKRTAPPTSGWTLSSKRNRMDDGCSIGDEEQQMVFKLAATAPDPSISNVTDLALPSKIALVEYDMENGIVVKKGIVDEEQEKAEAVVDMVEKMDVSDSSRKNEAPLASNESLSDKTADQQWVYDFYYGPKMSSFSAVQIDLNQEISIRQATDEELQLMFMDDDDDDSNAFQDDDADSNAENNPNNDYPDEGEFNEYHETTSEDSYDHYGDEEDVYNDYLDDEGEDDNDY</sequence>
<evidence type="ECO:0000313" key="2">
    <source>
        <dbReference type="WBParaSite" id="JU765_v2.g4191.t1"/>
    </source>
</evidence>
<organism evidence="1 2">
    <name type="scientific">Panagrolaimus sp. JU765</name>
    <dbReference type="NCBI Taxonomy" id="591449"/>
    <lineage>
        <taxon>Eukaryota</taxon>
        <taxon>Metazoa</taxon>
        <taxon>Ecdysozoa</taxon>
        <taxon>Nematoda</taxon>
        <taxon>Chromadorea</taxon>
        <taxon>Rhabditida</taxon>
        <taxon>Tylenchina</taxon>
        <taxon>Panagrolaimomorpha</taxon>
        <taxon>Panagrolaimoidea</taxon>
        <taxon>Panagrolaimidae</taxon>
        <taxon>Panagrolaimus</taxon>
    </lineage>
</organism>
<protein>
    <submittedName>
        <fullName evidence="2">Probable RNA polymerase II nuclear localization protein SLC7A6OS</fullName>
    </submittedName>
</protein>
<reference evidence="2" key="1">
    <citation type="submission" date="2022-11" db="UniProtKB">
        <authorList>
            <consortium name="WormBaseParasite"/>
        </authorList>
    </citation>
    <scope>IDENTIFICATION</scope>
</reference>
<proteinExistence type="predicted"/>
<accession>A0AC34R7Y2</accession>
<name>A0AC34R7Y2_9BILA</name>
<evidence type="ECO:0000313" key="1">
    <source>
        <dbReference type="Proteomes" id="UP000887576"/>
    </source>
</evidence>
<dbReference type="Proteomes" id="UP000887576">
    <property type="component" value="Unplaced"/>
</dbReference>